<dbReference type="InterPro" id="IPR008545">
    <property type="entry name" value="Web"/>
</dbReference>
<keyword evidence="6" id="KW-1185">Reference proteome</keyword>
<proteinExistence type="inferred from homology"/>
<name>A0A9Q1GPD9_9CARY</name>
<reference evidence="5" key="1">
    <citation type="submission" date="2022-04" db="EMBL/GenBank/DDBJ databases">
        <title>Carnegiea gigantea Genome sequencing and assembly v2.</title>
        <authorList>
            <person name="Copetti D."/>
            <person name="Sanderson M.J."/>
            <person name="Burquez A."/>
            <person name="Wojciechowski M.F."/>
        </authorList>
    </citation>
    <scope>NUCLEOTIDE SEQUENCE</scope>
    <source>
        <strain evidence="5">SGP5-SGP5p</strain>
        <tissue evidence="5">Aerial part</tissue>
    </source>
</reference>
<dbReference type="GO" id="GO:0005829">
    <property type="term" value="C:cytosol"/>
    <property type="evidence" value="ECO:0007669"/>
    <property type="project" value="TreeGrafter"/>
</dbReference>
<dbReference type="OrthoDB" id="1931671at2759"/>
<feature type="compositionally biased region" description="Polar residues" evidence="4">
    <location>
        <begin position="138"/>
        <end position="148"/>
    </location>
</feature>
<evidence type="ECO:0000256" key="4">
    <source>
        <dbReference type="SAM" id="MobiDB-lite"/>
    </source>
</evidence>
<comment type="caution">
    <text evidence="5">The sequence shown here is derived from an EMBL/GenBank/DDBJ whole genome shotgun (WGS) entry which is preliminary data.</text>
</comment>
<dbReference type="AlphaFoldDB" id="A0A9Q1GPD9"/>
<feature type="coiled-coil region" evidence="3">
    <location>
        <begin position="453"/>
        <end position="599"/>
    </location>
</feature>
<dbReference type="GO" id="GO:0009903">
    <property type="term" value="P:chloroplast avoidance movement"/>
    <property type="evidence" value="ECO:0007669"/>
    <property type="project" value="TreeGrafter"/>
</dbReference>
<feature type="coiled-coil region" evidence="3">
    <location>
        <begin position="185"/>
        <end position="263"/>
    </location>
</feature>
<accession>A0A9Q1GPD9</accession>
<dbReference type="Proteomes" id="UP001153076">
    <property type="component" value="Unassembled WGS sequence"/>
</dbReference>
<feature type="region of interest" description="Disordered" evidence="4">
    <location>
        <begin position="1"/>
        <end position="148"/>
    </location>
</feature>
<feature type="coiled-coil region" evidence="3">
    <location>
        <begin position="295"/>
        <end position="343"/>
    </location>
</feature>
<dbReference type="PANTHER" id="PTHR32054:SF31">
    <property type="entry name" value="PROTEIN WEAK CHLOROPLAST MOVEMENT UNDER BLUE LIGHT 1"/>
    <property type="match status" value="1"/>
</dbReference>
<feature type="region of interest" description="Disordered" evidence="4">
    <location>
        <begin position="713"/>
        <end position="742"/>
    </location>
</feature>
<dbReference type="GO" id="GO:0009904">
    <property type="term" value="P:chloroplast accumulation movement"/>
    <property type="evidence" value="ECO:0007669"/>
    <property type="project" value="TreeGrafter"/>
</dbReference>
<feature type="coiled-coil region" evidence="3">
    <location>
        <begin position="369"/>
        <end position="427"/>
    </location>
</feature>
<comment type="similarity">
    <text evidence="1">Belongs to the WEB family.</text>
</comment>
<keyword evidence="2 3" id="KW-0175">Coiled coil</keyword>
<feature type="compositionally biased region" description="Basic and acidic residues" evidence="4">
    <location>
        <begin position="76"/>
        <end position="90"/>
    </location>
</feature>
<evidence type="ECO:0008006" key="7">
    <source>
        <dbReference type="Google" id="ProtNLM"/>
    </source>
</evidence>
<feature type="compositionally biased region" description="Basic and acidic residues" evidence="4">
    <location>
        <begin position="33"/>
        <end position="42"/>
    </location>
</feature>
<evidence type="ECO:0000256" key="1">
    <source>
        <dbReference type="ARBA" id="ARBA00005485"/>
    </source>
</evidence>
<sequence length="839" mass="92686">MSTAIEEPRRPVESSSKTPSDDPLIGEIADSSDGIKDVEKLVADSSPEVLDSDSGKSVASAGDSDSHSVGGNELEVPSKSEGPYKSEVPNKSEGPSNGQIKDDLDTVSRKLPSVATSAKDNKVSPHQDAYNNGRGKRSSSTPVSPSDLTAQVDLDRILIDTTAPFESVKEAVSKFGGIVDWKAHKVQTVERRKIIERELEKVQKEIPVYKEKSEMAEQLKLQILKDLENTKRYIEELKLNLERAQTEEQQAKQDSELAQLRVEEMEQGIAHEASVAAKVQLEVARARHVAAITELKSVKDELEWLRKEYASLVAEKDAAVKKAEEAVAATKEVEKTVEELTIELISTKEALESAHAAHMEAEEQRIGAVMAKEQDVETWDKELKQAEEELAKLNKQIESAKDLRSQLDTASSLLAALKAELAAYMESKISQEIDASGTVAAGDETHAGMQAAVAASSKELEEVKLKIDKATEDVNCLKMAATSLKSELEKERSELAHLRQREGMALITVASLEADLERIKSEIAEVQKRENEAREKMVELPKKLQQASHEADEAKSAAELAREELKRAKEESEQAKAGANTMESRLLAAQKEIEAAKASEKLALDAIKALQESESTRTANDDSPTRIVLSLEEYYELSKQAHEAEEQANMKITAALSQIEVAKESELKTLKRLEEATREVEERREALRIAMEKAEKAQEGKLGIEQELRKWRAEHEQRRKAGELGQPSVNSPRKSIEDGQGLKGLDPVLSQGIKIEKVVDPSAPPVQYSQGLGLKSLEQIANPSSAAQYSVSPKEYSQANTSTQRGLFEMSSTIRRKRRSLFPRFFLFFARRKPSSKTS</sequence>
<feature type="compositionally biased region" description="Basic and acidic residues" evidence="4">
    <location>
        <begin position="713"/>
        <end position="722"/>
    </location>
</feature>
<feature type="compositionally biased region" description="Basic and acidic residues" evidence="4">
    <location>
        <begin position="1"/>
        <end position="12"/>
    </location>
</feature>
<evidence type="ECO:0000313" key="5">
    <source>
        <dbReference type="EMBL" id="KAJ8423718.1"/>
    </source>
</evidence>
<dbReference type="EMBL" id="JAKOGI010001891">
    <property type="protein sequence ID" value="KAJ8423718.1"/>
    <property type="molecule type" value="Genomic_DNA"/>
</dbReference>
<gene>
    <name evidence="5" type="ORF">Cgig2_002090</name>
</gene>
<dbReference type="PANTHER" id="PTHR32054">
    <property type="entry name" value="HEAVY CHAIN, PUTATIVE, EXPRESSED-RELATED-RELATED"/>
    <property type="match status" value="1"/>
</dbReference>
<evidence type="ECO:0000256" key="2">
    <source>
        <dbReference type="ARBA" id="ARBA00023054"/>
    </source>
</evidence>
<dbReference type="Pfam" id="PF05701">
    <property type="entry name" value="WEMBL"/>
    <property type="match status" value="1"/>
</dbReference>
<organism evidence="5 6">
    <name type="scientific">Carnegiea gigantea</name>
    <dbReference type="NCBI Taxonomy" id="171969"/>
    <lineage>
        <taxon>Eukaryota</taxon>
        <taxon>Viridiplantae</taxon>
        <taxon>Streptophyta</taxon>
        <taxon>Embryophyta</taxon>
        <taxon>Tracheophyta</taxon>
        <taxon>Spermatophyta</taxon>
        <taxon>Magnoliopsida</taxon>
        <taxon>eudicotyledons</taxon>
        <taxon>Gunneridae</taxon>
        <taxon>Pentapetalae</taxon>
        <taxon>Caryophyllales</taxon>
        <taxon>Cactineae</taxon>
        <taxon>Cactaceae</taxon>
        <taxon>Cactoideae</taxon>
        <taxon>Echinocereeae</taxon>
        <taxon>Carnegiea</taxon>
    </lineage>
</organism>
<evidence type="ECO:0000313" key="6">
    <source>
        <dbReference type="Proteomes" id="UP001153076"/>
    </source>
</evidence>
<protein>
    <recommendedName>
        <fullName evidence="7">Protein WEAK CHLOROPLAST MOVEMENT UNDER BLUE LIGHT 1-like</fullName>
    </recommendedName>
</protein>
<evidence type="ECO:0000256" key="3">
    <source>
        <dbReference type="SAM" id="Coils"/>
    </source>
</evidence>